<feature type="transmembrane region" description="Helical" evidence="2">
    <location>
        <begin position="12"/>
        <end position="30"/>
    </location>
</feature>
<reference evidence="3 4" key="1">
    <citation type="journal article" date="2014" name="Int. J. Syst. Evol. Microbiol.">
        <title>Brachybacterium ginsengisoli sp. nov., isolated from soil of a ginseng field.</title>
        <authorList>
            <person name="Hoang V.A."/>
            <person name="Kim Y.J."/>
            <person name="Nguyen N.L."/>
            <person name="Yang D.C."/>
        </authorList>
    </citation>
    <scope>NUCLEOTIDE SEQUENCE [LARGE SCALE GENOMIC DNA]</scope>
    <source>
        <strain evidence="3 4">DCY80</strain>
    </source>
</reference>
<keyword evidence="2" id="KW-0472">Membrane</keyword>
<keyword evidence="4" id="KW-1185">Reference proteome</keyword>
<feature type="region of interest" description="Disordered" evidence="1">
    <location>
        <begin position="60"/>
        <end position="87"/>
    </location>
</feature>
<evidence type="ECO:0000313" key="4">
    <source>
        <dbReference type="Proteomes" id="UP000217889"/>
    </source>
</evidence>
<sequence>MSSPAARRFDATWLPFGMLLGFVVGIGLGLAVIDSLWIGALIGFAVGTVLGILLGFRSPKDSVSDEDAEDDLYRQQHGDPAPRGHEH</sequence>
<dbReference type="AlphaFoldDB" id="A0A291GVB5"/>
<feature type="compositionally biased region" description="Basic and acidic residues" evidence="1">
    <location>
        <begin position="71"/>
        <end position="87"/>
    </location>
</feature>
<evidence type="ECO:0000256" key="1">
    <source>
        <dbReference type="SAM" id="MobiDB-lite"/>
    </source>
</evidence>
<gene>
    <name evidence="3" type="ORF">CFK41_04225</name>
</gene>
<dbReference type="EMBL" id="CP023564">
    <property type="protein sequence ID" value="ATG54066.1"/>
    <property type="molecule type" value="Genomic_DNA"/>
</dbReference>
<keyword evidence="2" id="KW-0812">Transmembrane</keyword>
<name>A0A291GVB5_9MICO</name>
<dbReference type="RefSeq" id="WP_096798545.1">
    <property type="nucleotide sequence ID" value="NZ_CP023564.1"/>
</dbReference>
<evidence type="ECO:0000256" key="2">
    <source>
        <dbReference type="SAM" id="Phobius"/>
    </source>
</evidence>
<dbReference type="KEGG" id="bgg:CFK41_04225"/>
<evidence type="ECO:0000313" key="3">
    <source>
        <dbReference type="EMBL" id="ATG54066.1"/>
    </source>
</evidence>
<accession>A0A291GVB5</accession>
<keyword evidence="2" id="KW-1133">Transmembrane helix</keyword>
<protein>
    <recommendedName>
        <fullName evidence="5">Glycine zipper family protein</fullName>
    </recommendedName>
</protein>
<proteinExistence type="predicted"/>
<organism evidence="3 4">
    <name type="scientific">Brachybacterium ginsengisoli</name>
    <dbReference type="NCBI Taxonomy" id="1331682"/>
    <lineage>
        <taxon>Bacteria</taxon>
        <taxon>Bacillati</taxon>
        <taxon>Actinomycetota</taxon>
        <taxon>Actinomycetes</taxon>
        <taxon>Micrococcales</taxon>
        <taxon>Dermabacteraceae</taxon>
        <taxon>Brachybacterium</taxon>
    </lineage>
</organism>
<feature type="transmembrane region" description="Helical" evidence="2">
    <location>
        <begin position="36"/>
        <end position="56"/>
    </location>
</feature>
<dbReference type="Proteomes" id="UP000217889">
    <property type="component" value="Chromosome"/>
</dbReference>
<evidence type="ECO:0008006" key="5">
    <source>
        <dbReference type="Google" id="ProtNLM"/>
    </source>
</evidence>